<evidence type="ECO:0000256" key="1">
    <source>
        <dbReference type="SAM" id="MobiDB-lite"/>
    </source>
</evidence>
<sequence>MPLGRRDSLASISSTTSSLSTDSLDDRAWVKLFGTGPAFKGGDPGDLTNFQSTNLPEIRATPEPPLLRRASEDDLFTQTQIAGPLHTYPAPGSQQGQNITVRASARSPLKRLGTEDMITLIQKNSEGYSEPRPPALEFSDPSDADDARDFKRGGPEEGQPAKRLRLSFVSERPAQKAQTTYGHTYSPMSYNVDQNHYTLSHKGHHSTRFQSPFDGQSSSSPVIFDRAINSERYESTRSRPIASSSRASPNSCYFSMRRKRAE</sequence>
<feature type="compositionally biased region" description="Basic and acidic residues" evidence="1">
    <location>
        <begin position="145"/>
        <end position="155"/>
    </location>
</feature>
<gene>
    <name evidence="2" type="ORF">SERLADRAFT_479927</name>
</gene>
<feature type="region of interest" description="Disordered" evidence="1">
    <location>
        <begin position="38"/>
        <end position="66"/>
    </location>
</feature>
<dbReference type="KEGG" id="sla:SERLADRAFT_479927"/>
<dbReference type="GeneID" id="18821435"/>
<feature type="region of interest" description="Disordered" evidence="1">
    <location>
        <begin position="124"/>
        <end position="165"/>
    </location>
</feature>
<name>F8PCJ3_SERL9</name>
<protein>
    <submittedName>
        <fullName evidence="2">Uncharacterized protein</fullName>
    </submittedName>
</protein>
<dbReference type="RefSeq" id="XP_007324112.1">
    <property type="nucleotide sequence ID" value="XM_007324050.1"/>
</dbReference>
<feature type="compositionally biased region" description="Basic and acidic residues" evidence="1">
    <location>
        <begin position="228"/>
        <end position="237"/>
    </location>
</feature>
<dbReference type="EMBL" id="GL945444">
    <property type="protein sequence ID" value="EGO19391.1"/>
    <property type="molecule type" value="Genomic_DNA"/>
</dbReference>
<accession>F8PCJ3</accession>
<feature type="region of interest" description="Disordered" evidence="1">
    <location>
        <begin position="201"/>
        <end position="262"/>
    </location>
</feature>
<reference evidence="2" key="1">
    <citation type="submission" date="2011-04" db="EMBL/GenBank/DDBJ databases">
        <title>Evolution of plant cell wall degrading machinery underlies the functional diversity of forest fungi.</title>
        <authorList>
            <consortium name="US DOE Joint Genome Institute (JGI-PGF)"/>
            <person name="Eastwood D.C."/>
            <person name="Floudas D."/>
            <person name="Binder M."/>
            <person name="Majcherczyk A."/>
            <person name="Schneider P."/>
            <person name="Aerts A."/>
            <person name="Asiegbu F.O."/>
            <person name="Baker S.E."/>
            <person name="Barry K."/>
            <person name="Bendiksby M."/>
            <person name="Blumentritt M."/>
            <person name="Coutinho P.M."/>
            <person name="Cullen D."/>
            <person name="Cullen D."/>
            <person name="Gathman A."/>
            <person name="Goodell B."/>
            <person name="Henrissat B."/>
            <person name="Ihrmark K."/>
            <person name="Kauserud H."/>
            <person name="Kohler A."/>
            <person name="LaButti K."/>
            <person name="Lapidus A."/>
            <person name="Lavin J.L."/>
            <person name="Lee Y.-H."/>
            <person name="Lindquist E."/>
            <person name="Lilly W."/>
            <person name="Lucas S."/>
            <person name="Morin E."/>
            <person name="Murat C."/>
            <person name="Oguiza J.A."/>
            <person name="Park J."/>
            <person name="Pisabarro A.G."/>
            <person name="Riley R."/>
            <person name="Rosling A."/>
            <person name="Salamov A."/>
            <person name="Schmidt O."/>
            <person name="Schmutz J."/>
            <person name="Skrede I."/>
            <person name="Stenlid J."/>
            <person name="Wiebenga A."/>
            <person name="Xie X."/>
            <person name="Kues U."/>
            <person name="Hibbett D.S."/>
            <person name="Hoffmeister D."/>
            <person name="Hogberg N."/>
            <person name="Martin F."/>
            <person name="Grigoriev I.V."/>
            <person name="Watkinson S.C."/>
        </authorList>
    </citation>
    <scope>NUCLEOTIDE SEQUENCE</scope>
    <source>
        <strain evidence="2">S7.9</strain>
    </source>
</reference>
<dbReference type="HOGENOM" id="CLU_1062312_0_0_1"/>
<dbReference type="AlphaFoldDB" id="F8PCJ3"/>
<feature type="compositionally biased region" description="Polar residues" evidence="1">
    <location>
        <begin position="208"/>
        <end position="221"/>
    </location>
</feature>
<feature type="compositionally biased region" description="Low complexity" evidence="1">
    <location>
        <begin position="238"/>
        <end position="251"/>
    </location>
</feature>
<feature type="region of interest" description="Disordered" evidence="1">
    <location>
        <begin position="1"/>
        <end position="21"/>
    </location>
</feature>
<dbReference type="Proteomes" id="UP000008064">
    <property type="component" value="Unassembled WGS sequence"/>
</dbReference>
<proteinExistence type="predicted"/>
<evidence type="ECO:0000313" key="2">
    <source>
        <dbReference type="EMBL" id="EGO19391.1"/>
    </source>
</evidence>
<feature type="compositionally biased region" description="Low complexity" evidence="1">
    <location>
        <begin position="9"/>
        <end position="21"/>
    </location>
</feature>
<organism>
    <name type="scientific">Serpula lacrymans var. lacrymans (strain S7.9)</name>
    <name type="common">Dry rot fungus</name>
    <dbReference type="NCBI Taxonomy" id="578457"/>
    <lineage>
        <taxon>Eukaryota</taxon>
        <taxon>Fungi</taxon>
        <taxon>Dikarya</taxon>
        <taxon>Basidiomycota</taxon>
        <taxon>Agaricomycotina</taxon>
        <taxon>Agaricomycetes</taxon>
        <taxon>Agaricomycetidae</taxon>
        <taxon>Boletales</taxon>
        <taxon>Coniophorineae</taxon>
        <taxon>Serpulaceae</taxon>
        <taxon>Serpula</taxon>
    </lineage>
</organism>